<evidence type="ECO:0000256" key="1">
    <source>
        <dbReference type="ARBA" id="ARBA00004141"/>
    </source>
</evidence>
<dbReference type="PANTHER" id="PTHR37306:SF1">
    <property type="entry name" value="COLICIN V PRODUCTION PROTEIN"/>
    <property type="match status" value="1"/>
</dbReference>
<reference evidence="6" key="1">
    <citation type="submission" date="2020-06" db="EMBL/GenBank/DDBJ databases">
        <title>Novel chitinolytic bacterium.</title>
        <authorList>
            <person name="Ungkulpasvich U."/>
            <person name="Kosugi A."/>
            <person name="Uke A."/>
        </authorList>
    </citation>
    <scope>NUCLEOTIDE SEQUENCE</scope>
    <source>
        <strain evidence="6">UUS1-1</strain>
    </source>
</reference>
<evidence type="ECO:0000313" key="6">
    <source>
        <dbReference type="EMBL" id="MBA2133620.1"/>
    </source>
</evidence>
<dbReference type="EMBL" id="JAAKDE010000016">
    <property type="protein sequence ID" value="MBA2133620.1"/>
    <property type="molecule type" value="Genomic_DNA"/>
</dbReference>
<keyword evidence="4 5" id="KW-0472">Membrane</keyword>
<comment type="caution">
    <text evidence="6">The sequence shown here is derived from an EMBL/GenBank/DDBJ whole genome shotgun (WGS) entry which is preliminary data.</text>
</comment>
<dbReference type="RefSeq" id="WP_181340087.1">
    <property type="nucleotide sequence ID" value="NZ_JAAKDE010000016.1"/>
</dbReference>
<evidence type="ECO:0000256" key="5">
    <source>
        <dbReference type="SAM" id="Phobius"/>
    </source>
</evidence>
<dbReference type="AlphaFoldDB" id="A0A8J6I0X6"/>
<dbReference type="GO" id="GO:0016020">
    <property type="term" value="C:membrane"/>
    <property type="evidence" value="ECO:0007669"/>
    <property type="project" value="UniProtKB-SubCell"/>
</dbReference>
<keyword evidence="7" id="KW-1185">Reference proteome</keyword>
<dbReference type="InterPro" id="IPR003825">
    <property type="entry name" value="Colicin-V_CvpA"/>
</dbReference>
<dbReference type="PANTHER" id="PTHR37306">
    <property type="entry name" value="COLICIN V PRODUCTION PROTEIN"/>
    <property type="match status" value="1"/>
</dbReference>
<accession>A0A8J6I0X6</accession>
<evidence type="ECO:0000256" key="2">
    <source>
        <dbReference type="ARBA" id="ARBA00022692"/>
    </source>
</evidence>
<sequence>MNLDLAFLDWAIIISLLIFTYRGFRHGFVQQFLGLLGSVAAVVAAFYFYKKLGLVLAEWLRISDNLAGILGFILIVIGISAVVGLSGKKWKKITDNSAISTLDGILGALFGALKVLIVWVLVLLLLSSMPWDFIQTPLLDSTLARDVLKLAPTFYFLQERALPADVPRLYLTPEGLQFRRVEYEDLDGSTCIACGGEVRYLGPAKQGLFYFPLFECSLCGRKSDGCQTFEGFHLFYGRCPWDARTFPQGTKCEIWHTEPPVYPGTICPVCGQSNVSSF</sequence>
<name>A0A8J6I0X6_9FIRM</name>
<feature type="transmembrane region" description="Helical" evidence="5">
    <location>
        <begin position="6"/>
        <end position="24"/>
    </location>
</feature>
<dbReference type="Proteomes" id="UP000657177">
    <property type="component" value="Unassembled WGS sequence"/>
</dbReference>
<comment type="subcellular location">
    <subcellularLocation>
        <location evidence="1">Membrane</location>
        <topology evidence="1">Multi-pass membrane protein</topology>
    </subcellularLocation>
</comment>
<gene>
    <name evidence="6" type="ORF">G5B42_08730</name>
</gene>
<feature type="transmembrane region" description="Helical" evidence="5">
    <location>
        <begin position="31"/>
        <end position="49"/>
    </location>
</feature>
<dbReference type="GO" id="GO:0009403">
    <property type="term" value="P:toxin biosynthetic process"/>
    <property type="evidence" value="ECO:0007669"/>
    <property type="project" value="InterPro"/>
</dbReference>
<keyword evidence="3 5" id="KW-1133">Transmembrane helix</keyword>
<dbReference type="Pfam" id="PF02674">
    <property type="entry name" value="Colicin_V"/>
    <property type="match status" value="1"/>
</dbReference>
<evidence type="ECO:0000313" key="7">
    <source>
        <dbReference type="Proteomes" id="UP000657177"/>
    </source>
</evidence>
<evidence type="ECO:0000256" key="3">
    <source>
        <dbReference type="ARBA" id="ARBA00022989"/>
    </source>
</evidence>
<keyword evidence="2 5" id="KW-0812">Transmembrane</keyword>
<feature type="transmembrane region" description="Helical" evidence="5">
    <location>
        <begin position="69"/>
        <end position="87"/>
    </location>
</feature>
<feature type="transmembrane region" description="Helical" evidence="5">
    <location>
        <begin position="108"/>
        <end position="131"/>
    </location>
</feature>
<organism evidence="6 7">
    <name type="scientific">Capillibacterium thermochitinicola</name>
    <dbReference type="NCBI Taxonomy" id="2699427"/>
    <lineage>
        <taxon>Bacteria</taxon>
        <taxon>Bacillati</taxon>
        <taxon>Bacillota</taxon>
        <taxon>Capillibacterium</taxon>
    </lineage>
</organism>
<evidence type="ECO:0000256" key="4">
    <source>
        <dbReference type="ARBA" id="ARBA00023136"/>
    </source>
</evidence>
<proteinExistence type="predicted"/>
<protein>
    <submittedName>
        <fullName evidence="6">CvpA family protein</fullName>
    </submittedName>
</protein>